<reference evidence="2" key="1">
    <citation type="submission" date="2017-03" db="EMBL/GenBank/DDBJ databases">
        <title>Phytopthora megakarya and P. palmivora, two closely related causual agents of cacao black pod achieved similar genome size and gene model numbers by different mechanisms.</title>
        <authorList>
            <person name="Ali S."/>
            <person name="Shao J."/>
            <person name="Larry D.J."/>
            <person name="Kronmiller B."/>
            <person name="Shen D."/>
            <person name="Strem M.D."/>
            <person name="Melnick R.L."/>
            <person name="Guiltinan M.J."/>
            <person name="Tyler B.M."/>
            <person name="Meinhardt L.W."/>
            <person name="Bailey B.A."/>
        </authorList>
    </citation>
    <scope>NUCLEOTIDE SEQUENCE [LARGE SCALE GENOMIC DNA]</scope>
    <source>
        <strain evidence="2">zdho120</strain>
    </source>
</reference>
<comment type="caution">
    <text evidence="1">The sequence shown here is derived from an EMBL/GenBank/DDBJ whole genome shotgun (WGS) entry which is preliminary data.</text>
</comment>
<evidence type="ECO:0000313" key="2">
    <source>
        <dbReference type="Proteomes" id="UP000198211"/>
    </source>
</evidence>
<name>A0A225VMG3_9STRA</name>
<sequence>MLITLQYYAEERGNSLRRKSATYHGGCRTNCNYNEVKGLSFSMTEKQFKLVVGSNESYDIEVEGNKTSVTNPSTGPSQVIDMAVQISTLYAFGFLCVFCLSSYTLQFTDLDLQLCLRANVSLTMSARDVRASQGGLRDHYPTDVHLFAAIDRIKPDEQY</sequence>
<organism evidence="1 2">
    <name type="scientific">Phytophthora megakarya</name>
    <dbReference type="NCBI Taxonomy" id="4795"/>
    <lineage>
        <taxon>Eukaryota</taxon>
        <taxon>Sar</taxon>
        <taxon>Stramenopiles</taxon>
        <taxon>Oomycota</taxon>
        <taxon>Peronosporomycetes</taxon>
        <taxon>Peronosporales</taxon>
        <taxon>Peronosporaceae</taxon>
        <taxon>Phytophthora</taxon>
    </lineage>
</organism>
<proteinExistence type="predicted"/>
<accession>A0A225VMG3</accession>
<keyword evidence="2" id="KW-1185">Reference proteome</keyword>
<gene>
    <name evidence="1" type="ORF">PHMEG_00021718</name>
</gene>
<evidence type="ECO:0000313" key="1">
    <source>
        <dbReference type="EMBL" id="OWZ06078.1"/>
    </source>
</evidence>
<protein>
    <submittedName>
        <fullName evidence="1">Uncharacterized protein</fullName>
    </submittedName>
</protein>
<dbReference type="EMBL" id="NBNE01004126">
    <property type="protein sequence ID" value="OWZ06078.1"/>
    <property type="molecule type" value="Genomic_DNA"/>
</dbReference>
<dbReference type="Proteomes" id="UP000198211">
    <property type="component" value="Unassembled WGS sequence"/>
</dbReference>
<dbReference type="AlphaFoldDB" id="A0A225VMG3"/>